<evidence type="ECO:0000259" key="2">
    <source>
        <dbReference type="Pfam" id="PF04982"/>
    </source>
</evidence>
<comment type="caution">
    <text evidence="3">The sequence shown here is derived from an EMBL/GenBank/DDBJ whole genome shotgun (WGS) entry which is preliminary data.</text>
</comment>
<dbReference type="Pfam" id="PF04982">
    <property type="entry name" value="TM_HPP"/>
    <property type="match status" value="1"/>
</dbReference>
<sequence length="171" mass="18320">MAAVLAGVGSLIAVSGLEFAAHMSHTPYWQIPFITSIALVMGLPKVEAAQPRALIGGHVVCALVGYGLLWLFGSSPWVAAVGVGLAVFVTLRLKVFHPPAAVNPFLIVNESLPIEFLFSTILVGAVLLAGFAFVWSRLSWFVERRMPATVTEGAGVWRARLNALLKRKVAE</sequence>
<evidence type="ECO:0000256" key="1">
    <source>
        <dbReference type="SAM" id="Phobius"/>
    </source>
</evidence>
<feature type="transmembrane region" description="Helical" evidence="1">
    <location>
        <begin position="53"/>
        <end position="71"/>
    </location>
</feature>
<dbReference type="InterPro" id="IPR058581">
    <property type="entry name" value="TM_HPP"/>
</dbReference>
<feature type="transmembrane region" description="Helical" evidence="1">
    <location>
        <begin position="116"/>
        <end position="136"/>
    </location>
</feature>
<keyword evidence="1" id="KW-0472">Membrane</keyword>
<reference evidence="3" key="1">
    <citation type="journal article" date="2014" name="Int. J. Syst. Evol. Microbiol.">
        <title>Complete genome sequence of Corynebacterium casei LMG S-19264T (=DSM 44701T), isolated from a smear-ripened cheese.</title>
        <authorList>
            <consortium name="US DOE Joint Genome Institute (JGI-PGF)"/>
            <person name="Walter F."/>
            <person name="Albersmeier A."/>
            <person name="Kalinowski J."/>
            <person name="Ruckert C."/>
        </authorList>
    </citation>
    <scope>NUCLEOTIDE SEQUENCE</scope>
    <source>
        <strain evidence="3">KCTC 32296</strain>
    </source>
</reference>
<dbReference type="PANTHER" id="PTHR33741:SF5">
    <property type="entry name" value="TRANSMEMBRANE PROTEIN DDB_G0269096-RELATED"/>
    <property type="match status" value="1"/>
</dbReference>
<dbReference type="AlphaFoldDB" id="A0A918Q4T1"/>
<dbReference type="RefSeq" id="WP_189486308.1">
    <property type="nucleotide sequence ID" value="NZ_BMZB01000002.1"/>
</dbReference>
<feature type="domain" description="HPP transmembrane region" evidence="2">
    <location>
        <begin position="3"/>
        <end position="139"/>
    </location>
</feature>
<proteinExistence type="predicted"/>
<evidence type="ECO:0000313" key="3">
    <source>
        <dbReference type="EMBL" id="GGZ33666.1"/>
    </source>
</evidence>
<organism evidence="3 4">
    <name type="scientific">Asticcacaulis endophyticus</name>
    <dbReference type="NCBI Taxonomy" id="1395890"/>
    <lineage>
        <taxon>Bacteria</taxon>
        <taxon>Pseudomonadati</taxon>
        <taxon>Pseudomonadota</taxon>
        <taxon>Alphaproteobacteria</taxon>
        <taxon>Caulobacterales</taxon>
        <taxon>Caulobacteraceae</taxon>
        <taxon>Asticcacaulis</taxon>
    </lineage>
</organism>
<gene>
    <name evidence="3" type="ORF">GCM10011273_20030</name>
</gene>
<dbReference type="InterPro" id="IPR007065">
    <property type="entry name" value="HPP"/>
</dbReference>
<dbReference type="PANTHER" id="PTHR33741">
    <property type="entry name" value="TRANSMEMBRANE PROTEIN DDB_G0269096-RELATED"/>
    <property type="match status" value="1"/>
</dbReference>
<protein>
    <recommendedName>
        <fullName evidence="2">HPP transmembrane region domain-containing protein</fullName>
    </recommendedName>
</protein>
<dbReference type="Proteomes" id="UP000662572">
    <property type="component" value="Unassembled WGS sequence"/>
</dbReference>
<accession>A0A918Q4T1</accession>
<evidence type="ECO:0000313" key="4">
    <source>
        <dbReference type="Proteomes" id="UP000662572"/>
    </source>
</evidence>
<keyword evidence="1" id="KW-0812">Transmembrane</keyword>
<feature type="transmembrane region" description="Helical" evidence="1">
    <location>
        <begin position="77"/>
        <end position="95"/>
    </location>
</feature>
<name>A0A918Q4T1_9CAUL</name>
<keyword evidence="1" id="KW-1133">Transmembrane helix</keyword>
<reference evidence="3" key="2">
    <citation type="submission" date="2020-09" db="EMBL/GenBank/DDBJ databases">
        <authorList>
            <person name="Sun Q."/>
            <person name="Kim S."/>
        </authorList>
    </citation>
    <scope>NUCLEOTIDE SEQUENCE</scope>
    <source>
        <strain evidence="3">KCTC 32296</strain>
    </source>
</reference>
<keyword evidence="4" id="KW-1185">Reference proteome</keyword>
<dbReference type="EMBL" id="BMZB01000002">
    <property type="protein sequence ID" value="GGZ33666.1"/>
    <property type="molecule type" value="Genomic_DNA"/>
</dbReference>